<evidence type="ECO:0000259" key="3">
    <source>
        <dbReference type="PROSITE" id="PS51253"/>
    </source>
</evidence>
<evidence type="ECO:0000313" key="4">
    <source>
        <dbReference type="EMBL" id="KAI1698264.1"/>
    </source>
</evidence>
<proteinExistence type="predicted"/>
<feature type="domain" description="HTH CENPB-type" evidence="3">
    <location>
        <begin position="77"/>
        <end position="148"/>
    </location>
</feature>
<dbReference type="AlphaFoldDB" id="A0AAD4ML26"/>
<dbReference type="Gene3D" id="1.10.10.60">
    <property type="entry name" value="Homeodomain-like"/>
    <property type="match status" value="2"/>
</dbReference>
<dbReference type="PANTHER" id="PTHR19303:SF73">
    <property type="entry name" value="PROTEIN PDC2"/>
    <property type="match status" value="1"/>
</dbReference>
<gene>
    <name evidence="4" type="ORF">DdX_18003</name>
</gene>
<dbReference type="PANTHER" id="PTHR19303">
    <property type="entry name" value="TRANSPOSON"/>
    <property type="match status" value="1"/>
</dbReference>
<dbReference type="InterPro" id="IPR050863">
    <property type="entry name" value="CenT-Element_Derived"/>
</dbReference>
<dbReference type="GO" id="GO:0005634">
    <property type="term" value="C:nucleus"/>
    <property type="evidence" value="ECO:0007669"/>
    <property type="project" value="UniProtKB-SubCell"/>
</dbReference>
<dbReference type="GO" id="GO:0003677">
    <property type="term" value="F:DNA binding"/>
    <property type="evidence" value="ECO:0007669"/>
    <property type="project" value="UniProtKB-KW"/>
</dbReference>
<evidence type="ECO:0000256" key="1">
    <source>
        <dbReference type="ARBA" id="ARBA00004123"/>
    </source>
</evidence>
<evidence type="ECO:0000256" key="2">
    <source>
        <dbReference type="ARBA" id="ARBA00023125"/>
    </source>
</evidence>
<protein>
    <submittedName>
        <fullName evidence="4">Tc5 transposase DNA-binding domain-containing protein</fullName>
    </submittedName>
</protein>
<comment type="caution">
    <text evidence="4">The sequence shown here is derived from an EMBL/GenBank/DDBJ whole genome shotgun (WGS) entry which is preliminary data.</text>
</comment>
<keyword evidence="2 4" id="KW-0238">DNA-binding</keyword>
<dbReference type="SUPFAM" id="SSF46689">
    <property type="entry name" value="Homeodomain-like"/>
    <property type="match status" value="1"/>
</dbReference>
<dbReference type="PROSITE" id="PS51253">
    <property type="entry name" value="HTH_CENPB"/>
    <property type="match status" value="1"/>
</dbReference>
<dbReference type="Proteomes" id="UP001201812">
    <property type="component" value="Unassembled WGS sequence"/>
</dbReference>
<name>A0AAD4ML26_9BILA</name>
<sequence length="283" mass="32059">MEFLAPKPAKRKRLALSDAAKRAICAYKRDHPSAKPEDIATEIQQRFQLDEAPARRTIYDVLKESNKWLSIDDPSEKTLRHKAGQHPQLEEALLMWIKDKKAHGVPLSDDLVAEQAKIFGAQLNVQDFAYSLGWLEKFKKRTGVKGYITHGEAGSVDPQAANEAKKNIRALLDGYLGRDVYNMDETRKAEPQDESCWPSNRVGVGQPFVACRAGGAEQHQNRVSFIRTTLQGKDFLHTKFSRYTAHPINRTSIYRTKSPDPMCAVYRESTVPVSRFMFILIVS</sequence>
<evidence type="ECO:0000313" key="5">
    <source>
        <dbReference type="Proteomes" id="UP001201812"/>
    </source>
</evidence>
<dbReference type="InterPro" id="IPR009057">
    <property type="entry name" value="Homeodomain-like_sf"/>
</dbReference>
<dbReference type="Pfam" id="PF03221">
    <property type="entry name" value="HTH_Tnp_Tc5"/>
    <property type="match status" value="1"/>
</dbReference>
<dbReference type="InterPro" id="IPR006600">
    <property type="entry name" value="HTH_CenpB_DNA-bd_dom"/>
</dbReference>
<reference evidence="4" key="1">
    <citation type="submission" date="2022-01" db="EMBL/GenBank/DDBJ databases">
        <title>Genome Sequence Resource for Two Populations of Ditylenchus destructor, the Migratory Endoparasitic Phytonematode.</title>
        <authorList>
            <person name="Zhang H."/>
            <person name="Lin R."/>
            <person name="Xie B."/>
        </authorList>
    </citation>
    <scope>NUCLEOTIDE SEQUENCE</scope>
    <source>
        <strain evidence="4">BazhouSP</strain>
    </source>
</reference>
<dbReference type="SMART" id="SM00674">
    <property type="entry name" value="CENPB"/>
    <property type="match status" value="1"/>
</dbReference>
<dbReference type="EMBL" id="JAKKPZ010000226">
    <property type="protein sequence ID" value="KAI1698264.1"/>
    <property type="molecule type" value="Genomic_DNA"/>
</dbReference>
<accession>A0AAD4ML26</accession>
<keyword evidence="5" id="KW-1185">Reference proteome</keyword>
<comment type="subcellular location">
    <subcellularLocation>
        <location evidence="1">Nucleus</location>
    </subcellularLocation>
</comment>
<organism evidence="4 5">
    <name type="scientific">Ditylenchus destructor</name>
    <dbReference type="NCBI Taxonomy" id="166010"/>
    <lineage>
        <taxon>Eukaryota</taxon>
        <taxon>Metazoa</taxon>
        <taxon>Ecdysozoa</taxon>
        <taxon>Nematoda</taxon>
        <taxon>Chromadorea</taxon>
        <taxon>Rhabditida</taxon>
        <taxon>Tylenchina</taxon>
        <taxon>Tylenchomorpha</taxon>
        <taxon>Sphaerularioidea</taxon>
        <taxon>Anguinidae</taxon>
        <taxon>Anguininae</taxon>
        <taxon>Ditylenchus</taxon>
    </lineage>
</organism>